<sequence length="405" mass="44692">MVVCKRACSASAPPAKRKKSVHPETRPASFWDNLSRPLLTKDALQEHTRRVGSFEPDSHVEQDFAYQLEVPKECLAKPHTFSRHGGPDMQDVVGYIFYSHQDEQEDEEGDGDDGDGYDGVSTIPFVDEDGPYDMAFAQHLVDHGVFAQGVFPQGFVLLPCKSRPPPSNMPELKEVLSRRRASIVGSDGGYDDLIETNNLVYDGENTPDAFISLIEGPNAQRDAMASDVLFRNLDHLTDGTLMAAQPAVYHGVPANMLTSRVLAKFRHQIAPSPSRMDPILPTVFLEAKSSDASEGASTCQMLYAMALGARAHRTLQDAVSGGAPTKVDRAAYTFGCVYQDGWLTLFACYALPTHEKGWCVPALLGRWDLLASRQSFCEGVKAYRNVRDWAAKKRAELVQRANEHC</sequence>
<comment type="caution">
    <text evidence="1">The sequence shown here is derived from an EMBL/GenBank/DDBJ whole genome shotgun (WGS) entry which is preliminary data.</text>
</comment>
<dbReference type="AlphaFoldDB" id="A0AB34FUY9"/>
<keyword evidence="2" id="KW-1185">Reference proteome</keyword>
<protein>
    <submittedName>
        <fullName evidence="1">Small nucleolar ribonucleoprotein complex subunit Utp14</fullName>
    </submittedName>
</protein>
<organism evidence="1 2">
    <name type="scientific">Purpureocillium lavendulum</name>
    <dbReference type="NCBI Taxonomy" id="1247861"/>
    <lineage>
        <taxon>Eukaryota</taxon>
        <taxon>Fungi</taxon>
        <taxon>Dikarya</taxon>
        <taxon>Ascomycota</taxon>
        <taxon>Pezizomycotina</taxon>
        <taxon>Sordariomycetes</taxon>
        <taxon>Hypocreomycetidae</taxon>
        <taxon>Hypocreales</taxon>
        <taxon>Ophiocordycipitaceae</taxon>
        <taxon>Purpureocillium</taxon>
    </lineage>
</organism>
<dbReference type="GO" id="GO:1990904">
    <property type="term" value="C:ribonucleoprotein complex"/>
    <property type="evidence" value="ECO:0007669"/>
    <property type="project" value="UniProtKB-KW"/>
</dbReference>
<gene>
    <name evidence="1" type="ORF">O9K51_05740</name>
</gene>
<reference evidence="1" key="1">
    <citation type="submission" date="2023-01" db="EMBL/GenBank/DDBJ databases">
        <title>The growth and conidiation of Purpureocillium lavendulum are regulated by nitrogen source and histone H3K14 acetylation.</title>
        <authorList>
            <person name="Tang P."/>
            <person name="Han J."/>
            <person name="Zhang C."/>
            <person name="Tang P."/>
            <person name="Qi F."/>
            <person name="Zhang K."/>
            <person name="Liang L."/>
        </authorList>
    </citation>
    <scope>NUCLEOTIDE SEQUENCE</scope>
    <source>
        <strain evidence="1">YMF1.00683</strain>
    </source>
</reference>
<keyword evidence="1" id="KW-0687">Ribonucleoprotein</keyword>
<name>A0AB34FUY9_9HYPO</name>
<accession>A0AB34FUY9</accession>
<evidence type="ECO:0000313" key="1">
    <source>
        <dbReference type="EMBL" id="KAJ6442187.1"/>
    </source>
</evidence>
<dbReference type="EMBL" id="JAQHRD010000004">
    <property type="protein sequence ID" value="KAJ6442187.1"/>
    <property type="molecule type" value="Genomic_DNA"/>
</dbReference>
<proteinExistence type="predicted"/>
<evidence type="ECO:0000313" key="2">
    <source>
        <dbReference type="Proteomes" id="UP001163105"/>
    </source>
</evidence>
<dbReference type="Proteomes" id="UP001163105">
    <property type="component" value="Unassembled WGS sequence"/>
</dbReference>